<feature type="transmembrane region" description="Helical" evidence="6">
    <location>
        <begin position="272"/>
        <end position="291"/>
    </location>
</feature>
<feature type="transmembrane region" description="Helical" evidence="6">
    <location>
        <begin position="427"/>
        <end position="446"/>
    </location>
</feature>
<evidence type="ECO:0000256" key="1">
    <source>
        <dbReference type="ARBA" id="ARBA00004141"/>
    </source>
</evidence>
<feature type="transmembrane region" description="Helical" evidence="6">
    <location>
        <begin position="386"/>
        <end position="406"/>
    </location>
</feature>
<evidence type="ECO:0000313" key="7">
    <source>
        <dbReference type="EMBL" id="KAL2522816.1"/>
    </source>
</evidence>
<sequence length="510" mass="55369">MALETSLVVDFNFPKFKGSSIEGFSSDQQSSKFHDYQPSLSISEVIVEIKLLYAIAFPMIITGLLIYGKSLISMLFMGRLGKEALAGGSLAIGIANITGYSVISGLSMGMEPISSQAFGAKQLSLMGQTLQRTIIILGFSCIPISFLWLNIQPILLLCRQDPTISSIASTYLSFCLPDLLFQSLINPLRIHLRSQNITFPLMFSAAVALSLHAPINYFLIYYLSLGIKGTALAVAITDFNLLATLVVYIFLSGICRESWQVWSVDCFNEWKPILSLALPSCVSVCLEWWWYELMILLAGVLPTAPEAVAATGILLQATSLVYIFPSAMSLAVSTRVGNELGANQPSKSRTSSLVALFCAILTSFIAISFMVTMRNTWARAFTGDRAILSLAASVMPVVGLCELGNWPQTTGCGVLRGSARPTPAANIYLGSFYGVGLPFAIFMGFGMKMGLLGLWLGLFSAQILCALLVISVLRRTNWAVQSNRARKLTGVGVNQEYQGEQIVGLTSIKR</sequence>
<dbReference type="CDD" id="cd13132">
    <property type="entry name" value="MATE_eukaryotic"/>
    <property type="match status" value="1"/>
</dbReference>
<dbReference type="GO" id="GO:0016020">
    <property type="term" value="C:membrane"/>
    <property type="evidence" value="ECO:0007669"/>
    <property type="project" value="UniProtKB-SubCell"/>
</dbReference>
<keyword evidence="8" id="KW-1185">Reference proteome</keyword>
<reference evidence="8" key="1">
    <citation type="submission" date="2024-07" db="EMBL/GenBank/DDBJ databases">
        <title>Two chromosome-level genome assemblies of Korean endemic species Abeliophyllum distichum and Forsythia ovata (Oleaceae).</title>
        <authorList>
            <person name="Jang H."/>
        </authorList>
    </citation>
    <scope>NUCLEOTIDE SEQUENCE [LARGE SCALE GENOMIC DNA]</scope>
</reference>
<evidence type="ECO:0000256" key="6">
    <source>
        <dbReference type="RuleBase" id="RU004914"/>
    </source>
</evidence>
<evidence type="ECO:0000256" key="3">
    <source>
        <dbReference type="ARBA" id="ARBA00022692"/>
    </source>
</evidence>
<keyword evidence="4 6" id="KW-1133">Transmembrane helix</keyword>
<accession>A0ABD1UCW3</accession>
<dbReference type="AlphaFoldDB" id="A0ABD1UCW3"/>
<evidence type="ECO:0000313" key="8">
    <source>
        <dbReference type="Proteomes" id="UP001604277"/>
    </source>
</evidence>
<name>A0ABD1UCW3_9LAMI</name>
<dbReference type="InterPro" id="IPR002528">
    <property type="entry name" value="MATE_fam"/>
</dbReference>
<keyword evidence="5 6" id="KW-0472">Membrane</keyword>
<feature type="transmembrane region" description="Helical" evidence="6">
    <location>
        <begin position="51"/>
        <end position="72"/>
    </location>
</feature>
<dbReference type="Proteomes" id="UP001604277">
    <property type="component" value="Unassembled WGS sequence"/>
</dbReference>
<evidence type="ECO:0000256" key="2">
    <source>
        <dbReference type="ARBA" id="ARBA00010199"/>
    </source>
</evidence>
<evidence type="ECO:0000256" key="4">
    <source>
        <dbReference type="ARBA" id="ARBA00022989"/>
    </source>
</evidence>
<gene>
    <name evidence="7" type="ORF">Fot_26739</name>
</gene>
<feature type="transmembrane region" description="Helical" evidence="6">
    <location>
        <begin position="311"/>
        <end position="332"/>
    </location>
</feature>
<comment type="similarity">
    <text evidence="2 6">Belongs to the multi antimicrobial extrusion (MATE) (TC 2.A.66.1) family.</text>
</comment>
<feature type="transmembrane region" description="Helical" evidence="6">
    <location>
        <begin position="353"/>
        <end position="374"/>
    </location>
</feature>
<dbReference type="EMBL" id="JBFOLJ010000007">
    <property type="protein sequence ID" value="KAL2522816.1"/>
    <property type="molecule type" value="Genomic_DNA"/>
</dbReference>
<feature type="transmembrane region" description="Helical" evidence="6">
    <location>
        <begin position="452"/>
        <end position="473"/>
    </location>
</feature>
<feature type="transmembrane region" description="Helical" evidence="6">
    <location>
        <begin position="84"/>
        <end position="108"/>
    </location>
</feature>
<organism evidence="7 8">
    <name type="scientific">Forsythia ovata</name>
    <dbReference type="NCBI Taxonomy" id="205694"/>
    <lineage>
        <taxon>Eukaryota</taxon>
        <taxon>Viridiplantae</taxon>
        <taxon>Streptophyta</taxon>
        <taxon>Embryophyta</taxon>
        <taxon>Tracheophyta</taxon>
        <taxon>Spermatophyta</taxon>
        <taxon>Magnoliopsida</taxon>
        <taxon>eudicotyledons</taxon>
        <taxon>Gunneridae</taxon>
        <taxon>Pentapetalae</taxon>
        <taxon>asterids</taxon>
        <taxon>lamiids</taxon>
        <taxon>Lamiales</taxon>
        <taxon>Oleaceae</taxon>
        <taxon>Forsythieae</taxon>
        <taxon>Forsythia</taxon>
    </lineage>
</organism>
<evidence type="ECO:0000256" key="5">
    <source>
        <dbReference type="ARBA" id="ARBA00023136"/>
    </source>
</evidence>
<feature type="transmembrane region" description="Helical" evidence="6">
    <location>
        <begin position="129"/>
        <end position="151"/>
    </location>
</feature>
<keyword evidence="3 6" id="KW-0812">Transmembrane</keyword>
<dbReference type="PANTHER" id="PTHR11206">
    <property type="entry name" value="MULTIDRUG RESISTANCE PROTEIN"/>
    <property type="match status" value="1"/>
</dbReference>
<comment type="subcellular location">
    <subcellularLocation>
        <location evidence="1">Membrane</location>
        <topology evidence="1">Multi-pass membrane protein</topology>
    </subcellularLocation>
</comment>
<proteinExistence type="inferred from homology"/>
<protein>
    <recommendedName>
        <fullName evidence="6">Protein DETOXIFICATION</fullName>
    </recommendedName>
    <alternativeName>
        <fullName evidence="6">Multidrug and toxic compound extrusion protein</fullName>
    </alternativeName>
</protein>
<comment type="caution">
    <text evidence="7">The sequence shown here is derived from an EMBL/GenBank/DDBJ whole genome shotgun (WGS) entry which is preliminary data.</text>
</comment>
<feature type="transmembrane region" description="Helical" evidence="6">
    <location>
        <begin position="229"/>
        <end position="251"/>
    </location>
</feature>
<feature type="transmembrane region" description="Helical" evidence="6">
    <location>
        <begin position="197"/>
        <end position="223"/>
    </location>
</feature>
<dbReference type="NCBIfam" id="TIGR00797">
    <property type="entry name" value="matE"/>
    <property type="match status" value="1"/>
</dbReference>
<dbReference type="Pfam" id="PF01554">
    <property type="entry name" value="MatE"/>
    <property type="match status" value="2"/>
</dbReference>
<dbReference type="InterPro" id="IPR045069">
    <property type="entry name" value="MATE_euk"/>
</dbReference>